<evidence type="ECO:0000256" key="5">
    <source>
        <dbReference type="ARBA" id="ARBA00022989"/>
    </source>
</evidence>
<dbReference type="Gene3D" id="3.30.420.270">
    <property type="match status" value="1"/>
</dbReference>
<dbReference type="OrthoDB" id="9798629at2"/>
<feature type="transmembrane region" description="Helical" evidence="8">
    <location>
        <begin position="21"/>
        <end position="39"/>
    </location>
</feature>
<dbReference type="PANTHER" id="PTHR30558">
    <property type="entry name" value="EXBD MEMBRANE COMPONENT OF PMF-DRIVEN MACROMOLECULE IMPORT SYSTEM"/>
    <property type="match status" value="1"/>
</dbReference>
<keyword evidence="7" id="KW-0653">Protein transport</keyword>
<evidence type="ECO:0000256" key="8">
    <source>
        <dbReference type="SAM" id="Phobius"/>
    </source>
</evidence>
<comment type="similarity">
    <text evidence="2 7">Belongs to the ExbD/TolR family.</text>
</comment>
<dbReference type="RefSeq" id="WP_089836485.1">
    <property type="nucleotide sequence ID" value="NZ_FOZL01000001.1"/>
</dbReference>
<reference evidence="9 10" key="1">
    <citation type="submission" date="2016-10" db="EMBL/GenBank/DDBJ databases">
        <authorList>
            <person name="de Groot N.N."/>
        </authorList>
    </citation>
    <scope>NUCLEOTIDE SEQUENCE [LARGE SCALE GENOMIC DNA]</scope>
    <source>
        <strain evidence="9 10">DSM 21001</strain>
    </source>
</reference>
<evidence type="ECO:0000256" key="4">
    <source>
        <dbReference type="ARBA" id="ARBA00022692"/>
    </source>
</evidence>
<dbReference type="GO" id="GO:0022857">
    <property type="term" value="F:transmembrane transporter activity"/>
    <property type="evidence" value="ECO:0007669"/>
    <property type="project" value="InterPro"/>
</dbReference>
<gene>
    <name evidence="9" type="ORF">SAMN05421771_0602</name>
</gene>
<dbReference type="GO" id="GO:0015031">
    <property type="term" value="P:protein transport"/>
    <property type="evidence" value="ECO:0007669"/>
    <property type="project" value="UniProtKB-KW"/>
</dbReference>
<organism evidence="9 10">
    <name type="scientific">Granulicella pectinivorans</name>
    <dbReference type="NCBI Taxonomy" id="474950"/>
    <lineage>
        <taxon>Bacteria</taxon>
        <taxon>Pseudomonadati</taxon>
        <taxon>Acidobacteriota</taxon>
        <taxon>Terriglobia</taxon>
        <taxon>Terriglobales</taxon>
        <taxon>Acidobacteriaceae</taxon>
        <taxon>Granulicella</taxon>
    </lineage>
</organism>
<accession>A0A1I6LE31</accession>
<keyword evidence="10" id="KW-1185">Reference proteome</keyword>
<keyword evidence="3" id="KW-1003">Cell membrane</keyword>
<comment type="subcellular location">
    <subcellularLocation>
        <location evidence="1">Cell membrane</location>
        <topology evidence="1">Single-pass membrane protein</topology>
    </subcellularLocation>
    <subcellularLocation>
        <location evidence="7">Cell membrane</location>
        <topology evidence="7">Single-pass type II membrane protein</topology>
    </subcellularLocation>
</comment>
<evidence type="ECO:0000256" key="3">
    <source>
        <dbReference type="ARBA" id="ARBA00022475"/>
    </source>
</evidence>
<evidence type="ECO:0000313" key="9">
    <source>
        <dbReference type="EMBL" id="SFS01664.1"/>
    </source>
</evidence>
<evidence type="ECO:0000256" key="1">
    <source>
        <dbReference type="ARBA" id="ARBA00004162"/>
    </source>
</evidence>
<sequence>MGIVKRDEGKKVNSNINVTPMVDVMLVLLIIFMVITPMLNNKVNVDLPKAVSAKVMEDANKEDAVVVAVTRDGRTYLGGDVVSLDDLGPKVAAKLEKKVGSKQVYMRADVRANYGKVMDAVDGVRSAGVSELGLLTEKTDEEAAPAKK</sequence>
<dbReference type="EMBL" id="FOZL01000001">
    <property type="protein sequence ID" value="SFS01664.1"/>
    <property type="molecule type" value="Genomic_DNA"/>
</dbReference>
<dbReference type="GO" id="GO:0005886">
    <property type="term" value="C:plasma membrane"/>
    <property type="evidence" value="ECO:0007669"/>
    <property type="project" value="UniProtKB-SubCell"/>
</dbReference>
<evidence type="ECO:0000256" key="2">
    <source>
        <dbReference type="ARBA" id="ARBA00005811"/>
    </source>
</evidence>
<keyword evidence="4 7" id="KW-0812">Transmembrane</keyword>
<keyword evidence="7" id="KW-0813">Transport</keyword>
<dbReference type="AlphaFoldDB" id="A0A1I6LE31"/>
<dbReference type="InterPro" id="IPR003400">
    <property type="entry name" value="ExbD"/>
</dbReference>
<name>A0A1I6LE31_9BACT</name>
<protein>
    <submittedName>
        <fullName evidence="9">Outer membrane transport energization protein ExbD</fullName>
    </submittedName>
</protein>
<evidence type="ECO:0000313" key="10">
    <source>
        <dbReference type="Proteomes" id="UP000199024"/>
    </source>
</evidence>
<dbReference type="Proteomes" id="UP000199024">
    <property type="component" value="Unassembled WGS sequence"/>
</dbReference>
<dbReference type="Pfam" id="PF02472">
    <property type="entry name" value="ExbD"/>
    <property type="match status" value="1"/>
</dbReference>
<evidence type="ECO:0000256" key="6">
    <source>
        <dbReference type="ARBA" id="ARBA00023136"/>
    </source>
</evidence>
<keyword evidence="5 8" id="KW-1133">Transmembrane helix</keyword>
<keyword evidence="6 8" id="KW-0472">Membrane</keyword>
<dbReference type="STRING" id="474950.SAMN05421771_0602"/>
<proteinExistence type="inferred from homology"/>
<evidence type="ECO:0000256" key="7">
    <source>
        <dbReference type="RuleBase" id="RU003879"/>
    </source>
</evidence>